<accession>A0A2T0WIN5</accession>
<proteinExistence type="predicted"/>
<dbReference type="EMBL" id="PVTR01000008">
    <property type="protein sequence ID" value="PRY86556.1"/>
    <property type="molecule type" value="Genomic_DNA"/>
</dbReference>
<keyword evidence="2" id="KW-1185">Reference proteome</keyword>
<evidence type="ECO:0000313" key="1">
    <source>
        <dbReference type="EMBL" id="PRY86556.1"/>
    </source>
</evidence>
<dbReference type="AlphaFoldDB" id="A0A2T0WIN5"/>
<protein>
    <submittedName>
        <fullName evidence="1">Uncharacterized protein</fullName>
    </submittedName>
</protein>
<reference evidence="1 2" key="1">
    <citation type="submission" date="2018-03" db="EMBL/GenBank/DDBJ databases">
        <title>Genomic Encyclopedia of Archaeal and Bacterial Type Strains, Phase II (KMG-II): from individual species to whole genera.</title>
        <authorList>
            <person name="Goeker M."/>
        </authorList>
    </citation>
    <scope>NUCLEOTIDE SEQUENCE [LARGE SCALE GENOMIC DNA]</scope>
    <source>
        <strain evidence="1 2">DSM 27929</strain>
    </source>
</reference>
<evidence type="ECO:0000313" key="2">
    <source>
        <dbReference type="Proteomes" id="UP000238157"/>
    </source>
</evidence>
<dbReference type="Proteomes" id="UP000238157">
    <property type="component" value="Unassembled WGS sequence"/>
</dbReference>
<organism evidence="1 2">
    <name type="scientific">Mongoliibacter ruber</name>
    <dbReference type="NCBI Taxonomy" id="1750599"/>
    <lineage>
        <taxon>Bacteria</taxon>
        <taxon>Pseudomonadati</taxon>
        <taxon>Bacteroidota</taxon>
        <taxon>Cytophagia</taxon>
        <taxon>Cytophagales</taxon>
        <taxon>Cyclobacteriaceae</taxon>
        <taxon>Mongoliibacter</taxon>
    </lineage>
</organism>
<comment type="caution">
    <text evidence="1">The sequence shown here is derived from an EMBL/GenBank/DDBJ whole genome shotgun (WGS) entry which is preliminary data.</text>
</comment>
<sequence>MGVVRDFERVFSIKKAVKSSFTAFFMNSILIKVERPVFVLKRLLEQLLLACLQFVRL</sequence>
<name>A0A2T0WIN5_9BACT</name>
<gene>
    <name evidence="1" type="ORF">CLW00_10843</name>
</gene>